<gene>
    <name evidence="5" type="ordered locus">Bind_3224</name>
</gene>
<keyword evidence="6" id="KW-1185">Reference proteome</keyword>
<dbReference type="Gene3D" id="3.30.930.10">
    <property type="entry name" value="Bira Bifunctional Protein, Domain 2"/>
    <property type="match status" value="1"/>
</dbReference>
<dbReference type="GO" id="GO:0004824">
    <property type="term" value="F:lysine-tRNA ligase activity"/>
    <property type="evidence" value="ECO:0007669"/>
    <property type="project" value="UniProtKB-EC"/>
</dbReference>
<dbReference type="PANTHER" id="PTHR42918:SF6">
    <property type="entry name" value="ELONGATION FACTOR P--(R)-BETA-LYSINE LIGASE"/>
    <property type="match status" value="1"/>
</dbReference>
<dbReference type="PANTHER" id="PTHR42918">
    <property type="entry name" value="LYSYL-TRNA SYNTHETASE"/>
    <property type="match status" value="1"/>
</dbReference>
<evidence type="ECO:0000256" key="3">
    <source>
        <dbReference type="ARBA" id="ARBA00022840"/>
    </source>
</evidence>
<reference evidence="5 6" key="2">
    <citation type="journal article" date="2010" name="J. Bacteriol.">
        <title>Complete genome sequence of Beijerinckia indica subsp. indica.</title>
        <authorList>
            <person name="Tamas I."/>
            <person name="Dedysh S.N."/>
            <person name="Liesack W."/>
            <person name="Stott M.B."/>
            <person name="Alam M."/>
            <person name="Murrell J.C."/>
            <person name="Dunfield P.F."/>
        </authorList>
    </citation>
    <scope>NUCLEOTIDE SEQUENCE [LARGE SCALE GENOMIC DNA]</scope>
    <source>
        <strain evidence="6">ATCC 9039 / DSM 1715 / NCIMB 8712</strain>
    </source>
</reference>
<dbReference type="NCBIfam" id="NF006828">
    <property type="entry name" value="PRK09350.1"/>
    <property type="match status" value="1"/>
</dbReference>
<dbReference type="GO" id="GO:0000049">
    <property type="term" value="F:tRNA binding"/>
    <property type="evidence" value="ECO:0007669"/>
    <property type="project" value="TreeGrafter"/>
</dbReference>
<dbReference type="NCBIfam" id="TIGR00462">
    <property type="entry name" value="genX"/>
    <property type="match status" value="1"/>
</dbReference>
<dbReference type="EMBL" id="CP001016">
    <property type="protein sequence ID" value="ACB96784.1"/>
    <property type="molecule type" value="Genomic_DNA"/>
</dbReference>
<dbReference type="OrthoDB" id="9801152at2"/>
<dbReference type="EC" id="6.1.1.6" evidence="5"/>
<dbReference type="Pfam" id="PF00152">
    <property type="entry name" value="tRNA-synt_2"/>
    <property type="match status" value="1"/>
</dbReference>
<accession>B2ID19</accession>
<dbReference type="GO" id="GO:0005829">
    <property type="term" value="C:cytosol"/>
    <property type="evidence" value="ECO:0007669"/>
    <property type="project" value="TreeGrafter"/>
</dbReference>
<dbReference type="SUPFAM" id="SSF55681">
    <property type="entry name" value="Class II aaRS and biotin synthetases"/>
    <property type="match status" value="1"/>
</dbReference>
<organism evidence="5 6">
    <name type="scientific">Beijerinckia indica subsp. indica (strain ATCC 9039 / DSM 1715 / NCIMB 8712)</name>
    <dbReference type="NCBI Taxonomy" id="395963"/>
    <lineage>
        <taxon>Bacteria</taxon>
        <taxon>Pseudomonadati</taxon>
        <taxon>Pseudomonadota</taxon>
        <taxon>Alphaproteobacteria</taxon>
        <taxon>Hyphomicrobiales</taxon>
        <taxon>Beijerinckiaceae</taxon>
        <taxon>Beijerinckia</taxon>
    </lineage>
</organism>
<dbReference type="STRING" id="395963.Bind_3224"/>
<dbReference type="PROSITE" id="PS50862">
    <property type="entry name" value="AA_TRNA_LIGASE_II"/>
    <property type="match status" value="1"/>
</dbReference>
<dbReference type="InterPro" id="IPR045864">
    <property type="entry name" value="aa-tRNA-synth_II/BPL/LPL"/>
</dbReference>
<protein>
    <submittedName>
        <fullName evidence="5">Lysine--tRNA ligase</fullName>
        <ecNumber evidence="5">6.1.1.6</ecNumber>
    </submittedName>
</protein>
<dbReference type="InterPro" id="IPR018149">
    <property type="entry name" value="Lys-tRNA-synth_II_C"/>
</dbReference>
<proteinExistence type="predicted"/>
<feature type="domain" description="Aminoacyl-transfer RNA synthetases class-II family profile" evidence="4">
    <location>
        <begin position="33"/>
        <end position="352"/>
    </location>
</feature>
<name>B2ID19_BEII9</name>
<dbReference type="InterPro" id="IPR006195">
    <property type="entry name" value="aa-tRNA-synth_II"/>
</dbReference>
<evidence type="ECO:0000259" key="4">
    <source>
        <dbReference type="PROSITE" id="PS50862"/>
    </source>
</evidence>
<dbReference type="GO" id="GO:0006430">
    <property type="term" value="P:lysyl-tRNA aminoacylation"/>
    <property type="evidence" value="ECO:0007669"/>
    <property type="project" value="InterPro"/>
</dbReference>
<sequence>MTSEHPAKTRALSHAPWWDKKAYHLRRPKLLARARMIEATRTFFKAQDFIEVDTAILQVSPGNETHIGAFATAWRPLGGNSAPLYLHTSPEFAAKKLLAAGEERIFTFTHAFRNDERDRLHHPEFMMLEWYRAEAPFEVLMFDCARLLALTAQAAEAKILSYRGRVADPFTEPEQLTVCEAFQRYAGIDLEAFLPGGPETFEAFAAKTRELGLRVAPDDDWSDLFSKILSDRIEPKLGQGRATFLTDYPACEAALARLRADSRFAERFELYACGVELANGFGELTDPVEQERRFEAAMAERLRIYGEAYPIDPDFLAALAQMPEASGIAFGFDRLAMLATGSDDIAEVLWTPVAESPGEGA</sequence>
<dbReference type="HOGENOM" id="CLU_008255_1_0_5"/>
<evidence type="ECO:0000313" key="6">
    <source>
        <dbReference type="Proteomes" id="UP000001695"/>
    </source>
</evidence>
<dbReference type="InterPro" id="IPR004525">
    <property type="entry name" value="EpmA"/>
</dbReference>
<dbReference type="GO" id="GO:0005524">
    <property type="term" value="F:ATP binding"/>
    <property type="evidence" value="ECO:0007669"/>
    <property type="project" value="UniProtKB-KW"/>
</dbReference>
<dbReference type="eggNOG" id="COG2269">
    <property type="taxonomic scope" value="Bacteria"/>
</dbReference>
<keyword evidence="2" id="KW-0547">Nucleotide-binding</keyword>
<dbReference type="AlphaFoldDB" id="B2ID19"/>
<dbReference type="InterPro" id="IPR004364">
    <property type="entry name" value="Aa-tRNA-synt_II"/>
</dbReference>
<evidence type="ECO:0000256" key="1">
    <source>
        <dbReference type="ARBA" id="ARBA00022598"/>
    </source>
</evidence>
<dbReference type="Proteomes" id="UP000001695">
    <property type="component" value="Chromosome"/>
</dbReference>
<dbReference type="KEGG" id="bid:Bind_3224"/>
<keyword evidence="3" id="KW-0067">ATP-binding</keyword>
<reference evidence="6" key="1">
    <citation type="submission" date="2008-03" db="EMBL/GenBank/DDBJ databases">
        <title>Complete sequence of chromosome of Beijerinckia indica subsp. indica ATCC 9039.</title>
        <authorList>
            <consortium name="US DOE Joint Genome Institute"/>
            <person name="Copeland A."/>
            <person name="Lucas S."/>
            <person name="Lapidus A."/>
            <person name="Glavina del Rio T."/>
            <person name="Dalin E."/>
            <person name="Tice H."/>
            <person name="Bruce D."/>
            <person name="Goodwin L."/>
            <person name="Pitluck S."/>
            <person name="LaButti K."/>
            <person name="Schmutz J."/>
            <person name="Larimer F."/>
            <person name="Land M."/>
            <person name="Hauser L."/>
            <person name="Kyrpides N."/>
            <person name="Mikhailova N."/>
            <person name="Dunfield P.F."/>
            <person name="Dedysh S.N."/>
            <person name="Liesack W."/>
            <person name="Saw J.H."/>
            <person name="Alam M."/>
            <person name="Chen Y."/>
            <person name="Murrell J.C."/>
            <person name="Richardson P."/>
        </authorList>
    </citation>
    <scope>NUCLEOTIDE SEQUENCE [LARGE SCALE GENOMIC DNA]</scope>
    <source>
        <strain evidence="6">ATCC 9039 / DSM 1715 / NCIMB 8712</strain>
    </source>
</reference>
<evidence type="ECO:0000256" key="2">
    <source>
        <dbReference type="ARBA" id="ARBA00022741"/>
    </source>
</evidence>
<evidence type="ECO:0000313" key="5">
    <source>
        <dbReference type="EMBL" id="ACB96784.1"/>
    </source>
</evidence>
<keyword evidence="1 5" id="KW-0436">Ligase</keyword>
<dbReference type="RefSeq" id="WP_012386132.1">
    <property type="nucleotide sequence ID" value="NC_010581.1"/>
</dbReference>
<dbReference type="PRINTS" id="PR00982">
    <property type="entry name" value="TRNASYNTHLYS"/>
</dbReference>